<dbReference type="InterPro" id="IPR015914">
    <property type="entry name" value="PAPs_N"/>
</dbReference>
<dbReference type="GO" id="GO:0043531">
    <property type="term" value="F:ADP binding"/>
    <property type="evidence" value="ECO:0007669"/>
    <property type="project" value="InterPro"/>
</dbReference>
<dbReference type="Pfam" id="PF16656">
    <property type="entry name" value="Pur_ac_phosph_N"/>
    <property type="match status" value="1"/>
</dbReference>
<dbReference type="GO" id="GO:0005524">
    <property type="term" value="F:ATP binding"/>
    <property type="evidence" value="ECO:0007669"/>
    <property type="project" value="UniProtKB-KW"/>
</dbReference>
<evidence type="ECO:0000256" key="2">
    <source>
        <dbReference type="ARBA" id="ARBA00022821"/>
    </source>
</evidence>
<dbReference type="Gene3D" id="3.40.50.300">
    <property type="entry name" value="P-loop containing nucleotide triphosphate hydrolases"/>
    <property type="match status" value="1"/>
</dbReference>
<dbReference type="Pfam" id="PF00931">
    <property type="entry name" value="NB-ARC"/>
    <property type="match status" value="1"/>
</dbReference>
<dbReference type="InterPro" id="IPR008963">
    <property type="entry name" value="Purple_acid_Pase-like_N"/>
</dbReference>
<dbReference type="Gene3D" id="2.60.40.380">
    <property type="entry name" value="Purple acid phosphatase-like, N-terminal"/>
    <property type="match status" value="1"/>
</dbReference>
<feature type="chain" id="PRO_5014932188" description="NB-ARC domain-containing protein" evidence="5">
    <location>
        <begin position="21"/>
        <end position="414"/>
    </location>
</feature>
<evidence type="ECO:0000256" key="1">
    <source>
        <dbReference type="ARBA" id="ARBA00022741"/>
    </source>
</evidence>
<proteinExistence type="predicted"/>
<dbReference type="GO" id="GO:0046872">
    <property type="term" value="F:metal ion binding"/>
    <property type="evidence" value="ECO:0007669"/>
    <property type="project" value="InterPro"/>
</dbReference>
<dbReference type="AlphaFoldDB" id="A0A2N9HWA7"/>
<evidence type="ECO:0000256" key="3">
    <source>
        <dbReference type="ARBA" id="ARBA00022840"/>
    </source>
</evidence>
<protein>
    <recommendedName>
        <fullName evidence="9">NB-ARC domain-containing protein</fullName>
    </recommendedName>
</protein>
<dbReference type="InterPro" id="IPR042197">
    <property type="entry name" value="Apaf_helical"/>
</dbReference>
<evidence type="ECO:0000259" key="7">
    <source>
        <dbReference type="Pfam" id="PF16656"/>
    </source>
</evidence>
<dbReference type="GO" id="GO:0003993">
    <property type="term" value="F:acid phosphatase activity"/>
    <property type="evidence" value="ECO:0007669"/>
    <property type="project" value="InterPro"/>
</dbReference>
<keyword evidence="4" id="KW-0175">Coiled coil</keyword>
<dbReference type="PANTHER" id="PTHR33463">
    <property type="entry name" value="NB-ARC DOMAIN-CONTAINING PROTEIN-RELATED"/>
    <property type="match status" value="1"/>
</dbReference>
<evidence type="ECO:0000313" key="8">
    <source>
        <dbReference type="EMBL" id="SPD16642.1"/>
    </source>
</evidence>
<accession>A0A2N9HWA7</accession>
<evidence type="ECO:0000256" key="5">
    <source>
        <dbReference type="SAM" id="SignalP"/>
    </source>
</evidence>
<keyword evidence="1" id="KW-0547">Nucleotide-binding</keyword>
<sequence length="414" mass="46795">MLPNLILTVTLLISVTVTTADYLRPQPRETLHFQWSPKPASYPQQVHISLAGDEYMRVTWVTDDQSSPSIVEYGTSPGRYSSVAQGETKIVYLVEPILNQFDYLINFNDNVEDLTKQVEKLEAINLKVKQLIEIARRNAEDIKLDVERWLSNVDEIIQCPKIKARSPIVVNIEPYDPVFILCFPIHSLSLGFTGLGLLAVAFLESRSDIFQGHKTLVASLCSKICCPAEANPAWRWTPNLKQIQGELADMLGLKFHEESDSGRAHRLYARLKNEKKILIILDDVWAILDLDSIGIPFGVDHKACRILVTTQNECVCSTMGAQTRKIPLNVLSEGDSWALFRRISGEVVDSPRFNAVARDVVEECGGFPLMLVKIGRSLRGKTLEEWKDLCRQLKKSRALNKEEVDKDTLLDEYN</sequence>
<dbReference type="InterPro" id="IPR027417">
    <property type="entry name" value="P-loop_NTPase"/>
</dbReference>
<feature type="domain" description="NB-ARC" evidence="6">
    <location>
        <begin position="241"/>
        <end position="344"/>
    </location>
</feature>
<evidence type="ECO:0000259" key="6">
    <source>
        <dbReference type="Pfam" id="PF00931"/>
    </source>
</evidence>
<dbReference type="InterPro" id="IPR050905">
    <property type="entry name" value="Plant_NBS-LRR"/>
</dbReference>
<feature type="domain" description="Purple acid phosphatase N-terminal" evidence="7">
    <location>
        <begin position="43"/>
        <end position="89"/>
    </location>
</feature>
<keyword evidence="5" id="KW-0732">Signal</keyword>
<dbReference type="GO" id="GO:0006952">
    <property type="term" value="P:defense response"/>
    <property type="evidence" value="ECO:0007669"/>
    <property type="project" value="UniProtKB-KW"/>
</dbReference>
<dbReference type="Gene3D" id="1.10.8.430">
    <property type="entry name" value="Helical domain of apoptotic protease-activating factors"/>
    <property type="match status" value="1"/>
</dbReference>
<evidence type="ECO:0008006" key="9">
    <source>
        <dbReference type="Google" id="ProtNLM"/>
    </source>
</evidence>
<dbReference type="EMBL" id="OIVN01004320">
    <property type="protein sequence ID" value="SPD16642.1"/>
    <property type="molecule type" value="Genomic_DNA"/>
</dbReference>
<dbReference type="PANTHER" id="PTHR33463:SF198">
    <property type="entry name" value="RPP4C3"/>
    <property type="match status" value="1"/>
</dbReference>
<organism evidence="8">
    <name type="scientific">Fagus sylvatica</name>
    <name type="common">Beechnut</name>
    <dbReference type="NCBI Taxonomy" id="28930"/>
    <lineage>
        <taxon>Eukaryota</taxon>
        <taxon>Viridiplantae</taxon>
        <taxon>Streptophyta</taxon>
        <taxon>Embryophyta</taxon>
        <taxon>Tracheophyta</taxon>
        <taxon>Spermatophyta</taxon>
        <taxon>Magnoliopsida</taxon>
        <taxon>eudicotyledons</taxon>
        <taxon>Gunneridae</taxon>
        <taxon>Pentapetalae</taxon>
        <taxon>rosids</taxon>
        <taxon>fabids</taxon>
        <taxon>Fagales</taxon>
        <taxon>Fagaceae</taxon>
        <taxon>Fagus</taxon>
    </lineage>
</organism>
<gene>
    <name evidence="8" type="ORF">FSB_LOCUS44524</name>
</gene>
<keyword evidence="2" id="KW-0611">Plant defense</keyword>
<dbReference type="SUPFAM" id="SSF52540">
    <property type="entry name" value="P-loop containing nucleoside triphosphate hydrolases"/>
    <property type="match status" value="1"/>
</dbReference>
<dbReference type="PRINTS" id="PR00364">
    <property type="entry name" value="DISEASERSIST"/>
</dbReference>
<dbReference type="SUPFAM" id="SSF49363">
    <property type="entry name" value="Purple acid phosphatase, N-terminal domain"/>
    <property type="match status" value="1"/>
</dbReference>
<feature type="signal peptide" evidence="5">
    <location>
        <begin position="1"/>
        <end position="20"/>
    </location>
</feature>
<name>A0A2N9HWA7_FAGSY</name>
<keyword evidence="3" id="KW-0067">ATP-binding</keyword>
<reference evidence="8" key="1">
    <citation type="submission" date="2018-02" db="EMBL/GenBank/DDBJ databases">
        <authorList>
            <person name="Cohen D.B."/>
            <person name="Kent A.D."/>
        </authorList>
    </citation>
    <scope>NUCLEOTIDE SEQUENCE</scope>
</reference>
<feature type="coiled-coil region" evidence="4">
    <location>
        <begin position="104"/>
        <end position="138"/>
    </location>
</feature>
<evidence type="ECO:0000256" key="4">
    <source>
        <dbReference type="SAM" id="Coils"/>
    </source>
</evidence>
<dbReference type="InterPro" id="IPR002182">
    <property type="entry name" value="NB-ARC"/>
</dbReference>